<protein>
    <submittedName>
        <fullName evidence="1">Uncharacterized protein</fullName>
    </submittedName>
</protein>
<gene>
    <name evidence="1" type="ORF">V1517DRAFT_323644</name>
</gene>
<organism evidence="1 2">
    <name type="scientific">Lipomyces orientalis</name>
    <dbReference type="NCBI Taxonomy" id="1233043"/>
    <lineage>
        <taxon>Eukaryota</taxon>
        <taxon>Fungi</taxon>
        <taxon>Dikarya</taxon>
        <taxon>Ascomycota</taxon>
        <taxon>Saccharomycotina</taxon>
        <taxon>Lipomycetes</taxon>
        <taxon>Lipomycetales</taxon>
        <taxon>Lipomycetaceae</taxon>
        <taxon>Lipomyces</taxon>
    </lineage>
</organism>
<dbReference type="Proteomes" id="UP001489719">
    <property type="component" value="Unassembled WGS sequence"/>
</dbReference>
<comment type="caution">
    <text evidence="1">The sequence shown here is derived from an EMBL/GenBank/DDBJ whole genome shotgun (WGS) entry which is preliminary data.</text>
</comment>
<dbReference type="EMBL" id="MU970078">
    <property type="protein sequence ID" value="KAK9322385.1"/>
    <property type="molecule type" value="Genomic_DNA"/>
</dbReference>
<evidence type="ECO:0000313" key="1">
    <source>
        <dbReference type="EMBL" id="KAK9322385.1"/>
    </source>
</evidence>
<sequence>MGIPESSENPLERASTIRSYSSINSPLAEETQSLAGEESPLLEPSFSAVDEPIVLPKSRLARIINFLRGPQPPRPSTVSLLYPPVQLFPLKVGRALRQRVRVTAIVIYLCSWFLIFVFLSRKSKFSPVVSTHEEVLLLECGSNPLWMTQSYNACGLDAQFCEPFENKTLSFRCPSSCAGAAKYSMTTVGSDNVIYKPYVIGNQDGYRADSFICAAAVNAGVTSQLNGGCGKVKFSGPRDSFPSSNDNGVQTIEFDSYYPASYVFDSGVTSENCYDLRWAITGVNIFLSAVFAYFVYSPAVFFWGMFIMGFWTIVLASDPPPTNGFPDPGAEAISVAFERLLPTAFIGYVILQVAARPTLKNVRAQLTKTVLWVGAFWVGALNNYTFDELPLDRFVLEDIKNLPGGIAAIAFVLLTIFISACLQTYVIWKNNKFYPYLFGYSIVFSTLIVMAVVPNLTLRIHHYILGLLILPATAFQTTLSLLYQGLAVGMFLNGATRWGYDSILQTPYALNRGGPRNTDLAHFTTDSTNFNGSFVAWDYPMYPSMDANWTGFSLLINDVERYRGPDMNISLDEFYNYTDLDYQRYSYNWYFRIGMYSDEGEQSDYTKAATALAHNGSWVEPLPGPS</sequence>
<reference evidence="2" key="1">
    <citation type="journal article" date="2024" name="Front. Bioeng. Biotechnol.">
        <title>Genome-scale model development and genomic sequencing of the oleaginous clade Lipomyces.</title>
        <authorList>
            <person name="Czajka J.J."/>
            <person name="Han Y."/>
            <person name="Kim J."/>
            <person name="Mondo S.J."/>
            <person name="Hofstad B.A."/>
            <person name="Robles A."/>
            <person name="Haridas S."/>
            <person name="Riley R."/>
            <person name="LaButti K."/>
            <person name="Pangilinan J."/>
            <person name="Andreopoulos W."/>
            <person name="Lipzen A."/>
            <person name="Yan J."/>
            <person name="Wang M."/>
            <person name="Ng V."/>
            <person name="Grigoriev I.V."/>
            <person name="Spatafora J.W."/>
            <person name="Magnuson J.K."/>
            <person name="Baker S.E."/>
            <person name="Pomraning K.R."/>
        </authorList>
    </citation>
    <scope>NUCLEOTIDE SEQUENCE [LARGE SCALE GENOMIC DNA]</scope>
    <source>
        <strain evidence="2">CBS 10300</strain>
    </source>
</reference>
<keyword evidence="2" id="KW-1185">Reference proteome</keyword>
<name>A0ACC3TMF6_9ASCO</name>
<evidence type="ECO:0000313" key="2">
    <source>
        <dbReference type="Proteomes" id="UP001489719"/>
    </source>
</evidence>
<proteinExistence type="predicted"/>
<accession>A0ACC3TMF6</accession>